<dbReference type="EMBL" id="BTSX01000003">
    <property type="protein sequence ID" value="GMS90186.1"/>
    <property type="molecule type" value="Genomic_DNA"/>
</dbReference>
<proteinExistence type="predicted"/>
<organism evidence="1 2">
    <name type="scientific">Pristionchus entomophagus</name>
    <dbReference type="NCBI Taxonomy" id="358040"/>
    <lineage>
        <taxon>Eukaryota</taxon>
        <taxon>Metazoa</taxon>
        <taxon>Ecdysozoa</taxon>
        <taxon>Nematoda</taxon>
        <taxon>Chromadorea</taxon>
        <taxon>Rhabditida</taxon>
        <taxon>Rhabditina</taxon>
        <taxon>Diplogasteromorpha</taxon>
        <taxon>Diplogasteroidea</taxon>
        <taxon>Neodiplogasteridae</taxon>
        <taxon>Pristionchus</taxon>
    </lineage>
</organism>
<keyword evidence="2" id="KW-1185">Reference proteome</keyword>
<evidence type="ECO:0000313" key="1">
    <source>
        <dbReference type="EMBL" id="GMS90186.1"/>
    </source>
</evidence>
<evidence type="ECO:0000313" key="2">
    <source>
        <dbReference type="Proteomes" id="UP001432027"/>
    </source>
</evidence>
<comment type="caution">
    <text evidence="1">The sequence shown here is derived from an EMBL/GenBank/DDBJ whole genome shotgun (WGS) entry which is preliminary data.</text>
</comment>
<name>A0AAV5TEE5_9BILA</name>
<protein>
    <submittedName>
        <fullName evidence="1">Uncharacterized protein</fullName>
    </submittedName>
</protein>
<sequence length="103" mass="11278">QIDTCLSISNWSDQDDRLRITIVAPAAVDSSAQLTEGADALADNSGVAILGDRMFAAQSDIARIAILCVVFTLDHWEHSGFPPDRAAIEAFKSRREGYKKQKE</sequence>
<gene>
    <name evidence="1" type="ORF">PENTCL1PPCAC_12361</name>
</gene>
<dbReference type="AlphaFoldDB" id="A0AAV5TEE5"/>
<reference evidence="1" key="1">
    <citation type="submission" date="2023-10" db="EMBL/GenBank/DDBJ databases">
        <title>Genome assembly of Pristionchus species.</title>
        <authorList>
            <person name="Yoshida K."/>
            <person name="Sommer R.J."/>
        </authorList>
    </citation>
    <scope>NUCLEOTIDE SEQUENCE</scope>
    <source>
        <strain evidence="1">RS0144</strain>
    </source>
</reference>
<feature type="non-terminal residue" evidence="1">
    <location>
        <position position="1"/>
    </location>
</feature>
<accession>A0AAV5TEE5</accession>
<dbReference type="Proteomes" id="UP001432027">
    <property type="component" value="Unassembled WGS sequence"/>
</dbReference>